<dbReference type="Gene3D" id="3.90.190.10">
    <property type="entry name" value="Protein tyrosine phosphatase superfamily"/>
    <property type="match status" value="1"/>
</dbReference>
<name>A0ABU0UP53_9HYPH</name>
<evidence type="ECO:0000313" key="3">
    <source>
        <dbReference type="Proteomes" id="UP001224781"/>
    </source>
</evidence>
<evidence type="ECO:0000313" key="2">
    <source>
        <dbReference type="EMBL" id="MDQ1186747.1"/>
    </source>
</evidence>
<organism evidence="2 3">
    <name type="scientific">Agrobacterium larrymoorei</name>
    <dbReference type="NCBI Taxonomy" id="160699"/>
    <lineage>
        <taxon>Bacteria</taxon>
        <taxon>Pseudomonadati</taxon>
        <taxon>Pseudomonadota</taxon>
        <taxon>Alphaproteobacteria</taxon>
        <taxon>Hyphomicrobiales</taxon>
        <taxon>Rhizobiaceae</taxon>
        <taxon>Rhizobium/Agrobacterium group</taxon>
        <taxon>Agrobacterium</taxon>
    </lineage>
</organism>
<dbReference type="Pfam" id="PF04273">
    <property type="entry name" value="BLH_phosphatase"/>
    <property type="match status" value="1"/>
</dbReference>
<feature type="domain" description="Beta-lactamase hydrolase-like protein phosphatase-like" evidence="1">
    <location>
        <begin position="5"/>
        <end position="109"/>
    </location>
</feature>
<keyword evidence="3" id="KW-1185">Reference proteome</keyword>
<comment type="caution">
    <text evidence="2">The sequence shown here is derived from an EMBL/GenBank/DDBJ whole genome shotgun (WGS) entry which is preliminary data.</text>
</comment>
<dbReference type="CDD" id="cd14503">
    <property type="entry name" value="PTP-bact"/>
    <property type="match status" value="1"/>
</dbReference>
<gene>
    <name evidence="2" type="ORF">QE408_003890</name>
</gene>
<dbReference type="EMBL" id="JAUTBL010000002">
    <property type="protein sequence ID" value="MDQ1186747.1"/>
    <property type="molecule type" value="Genomic_DNA"/>
</dbReference>
<protein>
    <submittedName>
        <fullName evidence="2">Uncharacterized protein (TIGR01244 family)</fullName>
    </submittedName>
</protein>
<proteinExistence type="predicted"/>
<accession>A0ABU0UP53</accession>
<dbReference type="Proteomes" id="UP001224781">
    <property type="component" value="Unassembled WGS sequence"/>
</dbReference>
<dbReference type="InterPro" id="IPR005939">
    <property type="entry name" value="BLH_phosphatase-like"/>
</dbReference>
<reference evidence="2 3" key="1">
    <citation type="submission" date="2023-07" db="EMBL/GenBank/DDBJ databases">
        <title>Functional and genomic diversity of the sorghum phyllosphere microbiome.</title>
        <authorList>
            <person name="Shade A."/>
        </authorList>
    </citation>
    <scope>NUCLEOTIDE SEQUENCE [LARGE SCALE GENOMIC DNA]</scope>
    <source>
        <strain evidence="2 3">SORGH_AS_1126</strain>
    </source>
</reference>
<evidence type="ECO:0000259" key="1">
    <source>
        <dbReference type="Pfam" id="PF04273"/>
    </source>
</evidence>
<sequence>MPLTKISDKLSVSTQPSIEEIETLRAQGFTTFINNRPDGEDTAQPGTKVEAQAAGQNGLAYAHIPVTMNTITEADVRAFQDAMRQSDGPVFAHCKGGTRSLSLYVIGEVLDGRMKATDVVAFGREHGFDTSAAETWLARHTSRRAQVKGFFDARTSSIQYVVLRS</sequence>
<dbReference type="InterPro" id="IPR029021">
    <property type="entry name" value="Prot-tyrosine_phosphatase-like"/>
</dbReference>
<dbReference type="NCBIfam" id="TIGR01244">
    <property type="entry name" value="TIGR01244 family sulfur transferase"/>
    <property type="match status" value="1"/>
</dbReference>
<dbReference type="SUPFAM" id="SSF52799">
    <property type="entry name" value="(Phosphotyrosine protein) phosphatases II"/>
    <property type="match status" value="1"/>
</dbReference>